<reference evidence="4" key="2">
    <citation type="submission" date="2011-06" db="EMBL/GenBank/DDBJ databases">
        <title>The complete genome sequence of Alicyclobacillus acidocaldarius sp. Tc-4-1.</title>
        <authorList>
            <person name="Chen Y."/>
            <person name="He Y."/>
            <person name="Dong Z."/>
            <person name="Hu S."/>
        </authorList>
    </citation>
    <scope>NUCLEOTIDE SEQUENCE [LARGE SCALE GENOMIC DNA]</scope>
    <source>
        <strain evidence="4">Tc-4-1</strain>
    </source>
</reference>
<dbReference type="Proteomes" id="UP000000292">
    <property type="component" value="Chromosome"/>
</dbReference>
<evidence type="ECO:0000313" key="3">
    <source>
        <dbReference type="EMBL" id="AEJ42633.1"/>
    </source>
</evidence>
<dbReference type="Pfam" id="PF00107">
    <property type="entry name" value="ADH_zinc_N"/>
    <property type="match status" value="1"/>
</dbReference>
<dbReference type="KEGG" id="aad:TC41_0675"/>
<dbReference type="AlphaFoldDB" id="F8IDX9"/>
<evidence type="ECO:0000259" key="2">
    <source>
        <dbReference type="Pfam" id="PF00107"/>
    </source>
</evidence>
<proteinExistence type="predicted"/>
<evidence type="ECO:0000313" key="4">
    <source>
        <dbReference type="Proteomes" id="UP000000292"/>
    </source>
</evidence>
<dbReference type="Gene3D" id="3.40.50.720">
    <property type="entry name" value="NAD(P)-binding Rossmann-like Domain"/>
    <property type="match status" value="1"/>
</dbReference>
<accession>F8IDX9</accession>
<protein>
    <submittedName>
        <fullName evidence="3">Alcohol dehydrogenase</fullName>
    </submittedName>
</protein>
<gene>
    <name evidence="3" type="ordered locus">TC41_0675</name>
</gene>
<dbReference type="HOGENOM" id="CLU_2152979_0_0_9"/>
<name>F8IDX9_ALIAT</name>
<keyword evidence="1" id="KW-0560">Oxidoreductase</keyword>
<dbReference type="STRING" id="1048834.TC41_0675"/>
<dbReference type="InterPro" id="IPR036291">
    <property type="entry name" value="NAD(P)-bd_dom_sf"/>
</dbReference>
<dbReference type="InterPro" id="IPR050129">
    <property type="entry name" value="Zn_alcohol_dh"/>
</dbReference>
<dbReference type="SUPFAM" id="SSF51735">
    <property type="entry name" value="NAD(P)-binding Rossmann-fold domains"/>
    <property type="match status" value="1"/>
</dbReference>
<sequence>MMEIVFDATGNKQSMEFALQYVGHGGRLALVGIVQDSLCYPHPEIHKRELTLLSCRNALREDFQYVIELMRNKKIAVDGYITHRAMLCDVKHVWTEWELSMRNMVKGVFEV</sequence>
<organism evidence="3 4">
    <name type="scientific">Alicyclobacillus acidocaldarius (strain Tc-4-1)</name>
    <name type="common">Bacillus acidocaldarius</name>
    <dbReference type="NCBI Taxonomy" id="1048834"/>
    <lineage>
        <taxon>Bacteria</taxon>
        <taxon>Bacillati</taxon>
        <taxon>Bacillota</taxon>
        <taxon>Bacilli</taxon>
        <taxon>Bacillales</taxon>
        <taxon>Alicyclobacillaceae</taxon>
        <taxon>Alicyclobacillus</taxon>
    </lineage>
</organism>
<dbReference type="Gene3D" id="3.90.180.10">
    <property type="entry name" value="Medium-chain alcohol dehydrogenases, catalytic domain"/>
    <property type="match status" value="1"/>
</dbReference>
<dbReference type="eggNOG" id="COG1063">
    <property type="taxonomic scope" value="Bacteria"/>
</dbReference>
<dbReference type="EMBL" id="CP002902">
    <property type="protein sequence ID" value="AEJ42633.1"/>
    <property type="molecule type" value="Genomic_DNA"/>
</dbReference>
<reference evidence="3 4" key="1">
    <citation type="journal article" date="2011" name="J. Bacteriol.">
        <title>Complete Genome Sequence of Alicyclobacillus acidocaldarius Strain Tc-4-1.</title>
        <authorList>
            <person name="Chen Y."/>
            <person name="He Y."/>
            <person name="Zhang B."/>
            <person name="Yang J."/>
            <person name="Li W."/>
            <person name="Dong Z."/>
            <person name="Hu S."/>
        </authorList>
    </citation>
    <scope>NUCLEOTIDE SEQUENCE [LARGE SCALE GENOMIC DNA]</scope>
    <source>
        <strain evidence="3 4">Tc-4-1</strain>
    </source>
</reference>
<evidence type="ECO:0000256" key="1">
    <source>
        <dbReference type="ARBA" id="ARBA00023002"/>
    </source>
</evidence>
<dbReference type="PANTHER" id="PTHR43401">
    <property type="entry name" value="L-THREONINE 3-DEHYDROGENASE"/>
    <property type="match status" value="1"/>
</dbReference>
<feature type="domain" description="Alcohol dehydrogenase-like C-terminal" evidence="2">
    <location>
        <begin position="3"/>
        <end position="70"/>
    </location>
</feature>
<dbReference type="GO" id="GO:0016491">
    <property type="term" value="F:oxidoreductase activity"/>
    <property type="evidence" value="ECO:0007669"/>
    <property type="project" value="UniProtKB-KW"/>
</dbReference>
<dbReference type="PANTHER" id="PTHR43401:SF3">
    <property type="entry name" value="L-GALACTONATE-5-DEHYDROGENASE"/>
    <property type="match status" value="1"/>
</dbReference>
<dbReference type="InterPro" id="IPR013149">
    <property type="entry name" value="ADH-like_C"/>
</dbReference>